<dbReference type="InterPro" id="IPR023393">
    <property type="entry name" value="START-like_dom_sf"/>
</dbReference>
<comment type="caution">
    <text evidence="1">The sequence shown here is derived from an EMBL/GenBank/DDBJ whole genome shotgun (WGS) entry which is preliminary data.</text>
</comment>
<dbReference type="InterPro" id="IPR019587">
    <property type="entry name" value="Polyketide_cyclase/dehydratase"/>
</dbReference>
<dbReference type="SUPFAM" id="SSF55961">
    <property type="entry name" value="Bet v1-like"/>
    <property type="match status" value="1"/>
</dbReference>
<organism evidence="1">
    <name type="scientific">mine drainage metagenome</name>
    <dbReference type="NCBI Taxonomy" id="410659"/>
    <lineage>
        <taxon>unclassified sequences</taxon>
        <taxon>metagenomes</taxon>
        <taxon>ecological metagenomes</taxon>
    </lineage>
</organism>
<protein>
    <submittedName>
        <fullName evidence="1">Polyketide cyclase / dehydrase and lipid transport</fullName>
    </submittedName>
</protein>
<dbReference type="Pfam" id="PF10604">
    <property type="entry name" value="Polyketide_cyc2"/>
    <property type="match status" value="1"/>
</dbReference>
<name>A0A1J5R570_9ZZZZ</name>
<sequence length="157" mass="17662">MLVSCTVQAWLRCRADAAFDLTFDAQRFPALFRGFGLIPPIHAVSPRGAHLRRVVVRGGGFDEWVTSAQRPLHGPGWHAYVLHDIQAPLRWLLSGADACWTFTPDGEGCRVSWRYAFAPRSRWTAPLAAALLHAQMRPAMRRCLQAIEIELAQRQAF</sequence>
<dbReference type="Gene3D" id="3.30.530.20">
    <property type="match status" value="1"/>
</dbReference>
<evidence type="ECO:0000313" key="1">
    <source>
        <dbReference type="EMBL" id="OIQ87191.1"/>
    </source>
</evidence>
<dbReference type="EMBL" id="MLJW01000435">
    <property type="protein sequence ID" value="OIQ87191.1"/>
    <property type="molecule type" value="Genomic_DNA"/>
</dbReference>
<accession>A0A1J5R570</accession>
<gene>
    <name evidence="1" type="ORF">GALL_309480</name>
</gene>
<reference evidence="1" key="1">
    <citation type="submission" date="2016-10" db="EMBL/GenBank/DDBJ databases">
        <title>Sequence of Gallionella enrichment culture.</title>
        <authorList>
            <person name="Poehlein A."/>
            <person name="Muehling M."/>
            <person name="Daniel R."/>
        </authorList>
    </citation>
    <scope>NUCLEOTIDE SEQUENCE</scope>
</reference>
<proteinExistence type="predicted"/>
<dbReference type="AlphaFoldDB" id="A0A1J5R570"/>